<evidence type="ECO:0000256" key="2">
    <source>
        <dbReference type="ARBA" id="ARBA00023242"/>
    </source>
</evidence>
<dbReference type="GO" id="GO:0005634">
    <property type="term" value="C:nucleus"/>
    <property type="evidence" value="ECO:0007669"/>
    <property type="project" value="UniProtKB-SubCell"/>
</dbReference>
<dbReference type="AlphaFoldDB" id="A0A437A1Z6"/>
<dbReference type="GeneID" id="93585807"/>
<dbReference type="PANTHER" id="PTHR37534">
    <property type="entry name" value="TRANSCRIPTIONAL ACTIVATOR PROTEIN UGA3"/>
    <property type="match status" value="1"/>
</dbReference>
<dbReference type="RefSeq" id="XP_067490709.1">
    <property type="nucleotide sequence ID" value="XM_067632440.1"/>
</dbReference>
<gene>
    <name evidence="4" type="ORF">DFL_003496</name>
</gene>
<dbReference type="InterPro" id="IPR021858">
    <property type="entry name" value="Fun_TF"/>
</dbReference>
<evidence type="ECO:0000256" key="1">
    <source>
        <dbReference type="ARBA" id="ARBA00004123"/>
    </source>
</evidence>
<organism evidence="4 5">
    <name type="scientific">Arthrobotrys flagrans</name>
    <name type="common">Nematode-trapping fungus</name>
    <name type="synonym">Trichothecium flagrans</name>
    <dbReference type="NCBI Taxonomy" id="97331"/>
    <lineage>
        <taxon>Eukaryota</taxon>
        <taxon>Fungi</taxon>
        <taxon>Dikarya</taxon>
        <taxon>Ascomycota</taxon>
        <taxon>Pezizomycotina</taxon>
        <taxon>Orbiliomycetes</taxon>
        <taxon>Orbiliales</taxon>
        <taxon>Orbiliaceae</taxon>
        <taxon>Arthrobotrys</taxon>
    </lineage>
</organism>
<proteinExistence type="predicted"/>
<feature type="compositionally biased region" description="Acidic residues" evidence="3">
    <location>
        <begin position="18"/>
        <end position="28"/>
    </location>
</feature>
<evidence type="ECO:0000313" key="4">
    <source>
        <dbReference type="EMBL" id="RVD85165.1"/>
    </source>
</evidence>
<feature type="region of interest" description="Disordered" evidence="3">
    <location>
        <begin position="48"/>
        <end position="73"/>
    </location>
</feature>
<feature type="compositionally biased region" description="Basic and acidic residues" evidence="3">
    <location>
        <begin position="167"/>
        <end position="180"/>
    </location>
</feature>
<reference evidence="4 5" key="1">
    <citation type="submission" date="2019-01" db="EMBL/GenBank/DDBJ databases">
        <title>Intercellular communication is required for trap formation in the nematode-trapping fungus Duddingtonia flagrans.</title>
        <authorList>
            <person name="Youssar L."/>
            <person name="Wernet V."/>
            <person name="Hensel N."/>
            <person name="Hildebrandt H.-G."/>
            <person name="Fischer R."/>
        </authorList>
    </citation>
    <scope>NUCLEOTIDE SEQUENCE [LARGE SCALE GENOMIC DNA]</scope>
    <source>
        <strain evidence="4 5">CBS H-5679</strain>
    </source>
</reference>
<name>A0A437A1Z6_ARTFL</name>
<keyword evidence="2" id="KW-0539">Nucleus</keyword>
<evidence type="ECO:0000313" key="5">
    <source>
        <dbReference type="Proteomes" id="UP000283090"/>
    </source>
</evidence>
<dbReference type="Pfam" id="PF11951">
    <property type="entry name" value="Fungal_trans_2"/>
    <property type="match status" value="1"/>
</dbReference>
<feature type="region of interest" description="Disordered" evidence="3">
    <location>
        <begin position="1"/>
        <end position="28"/>
    </location>
</feature>
<comment type="subcellular location">
    <subcellularLocation>
        <location evidence="1">Nucleus</location>
    </subcellularLocation>
</comment>
<accession>A0A437A1Z6</accession>
<protein>
    <submittedName>
        <fullName evidence="4">Uncharacterized protein</fullName>
    </submittedName>
</protein>
<feature type="region of interest" description="Disordered" evidence="3">
    <location>
        <begin position="167"/>
        <end position="188"/>
    </location>
</feature>
<dbReference type="VEuPathDB" id="FungiDB:DFL_003496"/>
<evidence type="ECO:0000256" key="3">
    <source>
        <dbReference type="SAM" id="MobiDB-lite"/>
    </source>
</evidence>
<dbReference type="EMBL" id="SAEB01000006">
    <property type="protein sequence ID" value="RVD85165.1"/>
    <property type="molecule type" value="Genomic_DNA"/>
</dbReference>
<dbReference type="PANTHER" id="PTHR37534:SF46">
    <property type="entry name" value="ZN(II)2CYS6 TRANSCRIPTION FACTOR (EUROFUNG)"/>
    <property type="match status" value="1"/>
</dbReference>
<dbReference type="OrthoDB" id="4714810at2759"/>
<sequence length="644" mass="72983">MSGSLEPNSKRRCLMGEGETDREEEPQWDDARYYDDIFSASDILIPLDPQPRVSRTPATLGGSRRRPNNGNNIINSRKRARELADDPDHQLAQSFPQVIPRVPILEERRVEEIDEKTNPFCSPEGVPSAHPRTIALSRKKNSSNKVQERTAVNGLVKFILWKTNKPNKERSVPGRADSRPLWKPGNQPTNPNAMVAARLDPNNQVNYLPQDFGRTIKLDYVDQTIFRFYTVAVCSGRTLLDKQNIHLLEIAPMADKSEGVRHAVLSLASSYLLDYRPDPVIAAKANQHYRLSIEWLTKELRNTENYEPGKEEALVTTLVLLIHSDIVCCDPESSASEKVPAWYQATRLARRVLDSSDPGYCYKRLQNVQESKARHKIGNEVAFSEILSSAFAPIEEEDLKPQCPYSWLMSGNDKECTKIEGNTGMCAKVLYSLAQITYLTGAYAKDSRAEIWPIVAGKVRTRLERVEQWSELSPGYSNAQDLLDSCILDDDGLVKTKEEATDLIAQCYIQAALIYLECRFFRRTPFDPSVRRHLDILIKCFDRCPTSGDLYTAQTPVFGVAIAGVVAIDEEERDFCRKYVRGTCAAGERGNLSTLGDTLKFIWEWMDKYGPGEGTDSPTLPNRRQWWEELVAAFYKTKNRRDFA</sequence>
<keyword evidence="5" id="KW-1185">Reference proteome</keyword>
<comment type="caution">
    <text evidence="4">The sequence shown here is derived from an EMBL/GenBank/DDBJ whole genome shotgun (WGS) entry which is preliminary data.</text>
</comment>
<dbReference type="Proteomes" id="UP000283090">
    <property type="component" value="Unassembled WGS sequence"/>
</dbReference>